<dbReference type="InterPro" id="IPR035681">
    <property type="entry name" value="ComA-like_MBL"/>
</dbReference>
<keyword evidence="2" id="KW-1003">Cell membrane</keyword>
<feature type="domain" description="ComEC/Rec2-related protein" evidence="8">
    <location>
        <begin position="176"/>
        <end position="434"/>
    </location>
</feature>
<dbReference type="Pfam" id="PF00753">
    <property type="entry name" value="Lactamase_B"/>
    <property type="match status" value="1"/>
</dbReference>
<protein>
    <submittedName>
        <fullName evidence="9">Unannotated protein</fullName>
    </submittedName>
</protein>
<dbReference type="GO" id="GO:0005886">
    <property type="term" value="C:plasma membrane"/>
    <property type="evidence" value="ECO:0007669"/>
    <property type="project" value="UniProtKB-SubCell"/>
</dbReference>
<dbReference type="InterPro" id="IPR052159">
    <property type="entry name" value="Competence_DNA_uptake"/>
</dbReference>
<evidence type="ECO:0000313" key="9">
    <source>
        <dbReference type="EMBL" id="CAB4558355.1"/>
    </source>
</evidence>
<keyword evidence="3 6" id="KW-0812">Transmembrane</keyword>
<dbReference type="Pfam" id="PF03772">
    <property type="entry name" value="Competence"/>
    <property type="match status" value="1"/>
</dbReference>
<dbReference type="Gene3D" id="3.60.15.10">
    <property type="entry name" value="Ribonuclease Z/Hydroxyacylglutathione hydrolase-like"/>
    <property type="match status" value="1"/>
</dbReference>
<sequence length="725" mass="79949">MRVLLVLTVIVLIVLSQNKSIRIILVTVVIGICAMWIKQVTLENSYLVSNFNTTVSIEGVIRTDPVLKSGKISGSNRLNDEFSLILKTTKINEMKLNLPIRVKLPSTVNLMIDQKIKFTARIIETRERKVAALAIANNQVSILSPSRNLFNSTEKIRSDFRDLSNGSKSSQLVPGLVLGDTSLQSEEFQEQMRKVGLSHLTAVSGANFVLVASFLLWFLQFFVKRLRNRIILVLIILFLFIFLVRPTPSVLRAAVMTLVILLARIRGERSLGVPSLGAAITMLILLDPFQAIDPGFALSVLATAGILFLSPRFEQRFELSLKPKFLLQAVSIPISATLFCLPVIILLSNEISSATVPSNILVAPVIAPITVLGFLSAIITPLISDIGQVLFNIASFLANYIVFTSDLMADFPSLYFSNTKVALLSIFLLLVMIFADRRKLASLLLVIMITQVVVTTSSWPGKGWQIVNCDVGQGDGLVINLGKKSAIVIDTGPDSKAIDQCLKSLKIREIPLLILTHFHADHVGAISAVLENRVIGEVWISNLYEPEAAYEVVMKQLSGKTVKSVFAGDRYFFDSNNTNIQVLWPQRQVNEFNKLPGDGSRVNNSSISVLVKNNNISLFSGGDIEPEVQEAIYKSGLLTQVDVLKVSHHGSAYQYLPMLEMLNPKVAIISVGEGNSYGHPDGKFINELANRGAKVWRTDQSGGISVISTNKIRVVGKEWWKIRWG</sequence>
<evidence type="ECO:0000256" key="3">
    <source>
        <dbReference type="ARBA" id="ARBA00022692"/>
    </source>
</evidence>
<gene>
    <name evidence="9" type="ORF">UFOPK1599_00376</name>
</gene>
<accession>A0A6J6D4S4</accession>
<dbReference type="CDD" id="cd07731">
    <property type="entry name" value="ComA-like_MBL-fold"/>
    <property type="match status" value="1"/>
</dbReference>
<feature type="transmembrane region" description="Helical" evidence="6">
    <location>
        <begin position="415"/>
        <end position="435"/>
    </location>
</feature>
<evidence type="ECO:0000256" key="5">
    <source>
        <dbReference type="ARBA" id="ARBA00023136"/>
    </source>
</evidence>
<dbReference type="NCBIfam" id="TIGR00361">
    <property type="entry name" value="ComEC_Rec2"/>
    <property type="match status" value="1"/>
</dbReference>
<reference evidence="9" key="1">
    <citation type="submission" date="2020-05" db="EMBL/GenBank/DDBJ databases">
        <authorList>
            <person name="Chiriac C."/>
            <person name="Salcher M."/>
            <person name="Ghai R."/>
            <person name="Kavagutti S V."/>
        </authorList>
    </citation>
    <scope>NUCLEOTIDE SEQUENCE</scope>
</reference>
<dbReference type="EMBL" id="CAEZTE010000012">
    <property type="protein sequence ID" value="CAB4558355.1"/>
    <property type="molecule type" value="Genomic_DNA"/>
</dbReference>
<evidence type="ECO:0000259" key="7">
    <source>
        <dbReference type="Pfam" id="PF00753"/>
    </source>
</evidence>
<comment type="subcellular location">
    <subcellularLocation>
        <location evidence="1">Cell membrane</location>
        <topology evidence="1">Multi-pass membrane protein</topology>
    </subcellularLocation>
</comment>
<dbReference type="GO" id="GO:0030420">
    <property type="term" value="P:establishment of competence for transformation"/>
    <property type="evidence" value="ECO:0007669"/>
    <property type="project" value="InterPro"/>
</dbReference>
<evidence type="ECO:0000259" key="8">
    <source>
        <dbReference type="Pfam" id="PF03772"/>
    </source>
</evidence>
<dbReference type="InterPro" id="IPR001279">
    <property type="entry name" value="Metallo-B-lactamas"/>
</dbReference>
<name>A0A6J6D4S4_9ZZZZ</name>
<feature type="transmembrane region" description="Helical" evidence="6">
    <location>
        <begin position="389"/>
        <end position="409"/>
    </location>
</feature>
<dbReference type="InterPro" id="IPR004797">
    <property type="entry name" value="Competence_ComEC/Rec2"/>
</dbReference>
<dbReference type="PANTHER" id="PTHR30619:SF1">
    <property type="entry name" value="RECOMBINATION PROTEIN 2"/>
    <property type="match status" value="1"/>
</dbReference>
<evidence type="ECO:0000256" key="6">
    <source>
        <dbReference type="SAM" id="Phobius"/>
    </source>
</evidence>
<proteinExistence type="predicted"/>
<dbReference type="InterPro" id="IPR004477">
    <property type="entry name" value="ComEC_N"/>
</dbReference>
<dbReference type="SUPFAM" id="SSF56281">
    <property type="entry name" value="Metallo-hydrolase/oxidoreductase"/>
    <property type="match status" value="1"/>
</dbReference>
<evidence type="ECO:0000256" key="2">
    <source>
        <dbReference type="ARBA" id="ARBA00022475"/>
    </source>
</evidence>
<feature type="transmembrane region" description="Helical" evidence="6">
    <location>
        <begin position="226"/>
        <end position="243"/>
    </location>
</feature>
<organism evidence="9">
    <name type="scientific">freshwater metagenome</name>
    <dbReference type="NCBI Taxonomy" id="449393"/>
    <lineage>
        <taxon>unclassified sequences</taxon>
        <taxon>metagenomes</taxon>
        <taxon>ecological metagenomes</taxon>
    </lineage>
</organism>
<keyword evidence="5 6" id="KW-0472">Membrane</keyword>
<feature type="domain" description="Metallo-beta-lactamase" evidence="7">
    <location>
        <begin position="471"/>
        <end position="672"/>
    </location>
</feature>
<dbReference type="PANTHER" id="PTHR30619">
    <property type="entry name" value="DNA INTERNALIZATION/COMPETENCE PROTEIN COMEC/REC2"/>
    <property type="match status" value="1"/>
</dbReference>
<evidence type="ECO:0000256" key="1">
    <source>
        <dbReference type="ARBA" id="ARBA00004651"/>
    </source>
</evidence>
<dbReference type="NCBIfam" id="TIGR00360">
    <property type="entry name" value="ComEC_N-term"/>
    <property type="match status" value="1"/>
</dbReference>
<feature type="transmembrane region" description="Helical" evidence="6">
    <location>
        <begin position="197"/>
        <end position="219"/>
    </location>
</feature>
<feature type="transmembrane region" description="Helical" evidence="6">
    <location>
        <begin position="295"/>
        <end position="313"/>
    </location>
</feature>
<feature type="transmembrane region" description="Helical" evidence="6">
    <location>
        <begin position="360"/>
        <end position="382"/>
    </location>
</feature>
<dbReference type="AlphaFoldDB" id="A0A6J6D4S4"/>
<feature type="transmembrane region" description="Helical" evidence="6">
    <location>
        <begin position="440"/>
        <end position="459"/>
    </location>
</feature>
<feature type="transmembrane region" description="Helical" evidence="6">
    <location>
        <begin position="325"/>
        <end position="348"/>
    </location>
</feature>
<dbReference type="InterPro" id="IPR036866">
    <property type="entry name" value="RibonucZ/Hydroxyglut_hydro"/>
</dbReference>
<keyword evidence="4 6" id="KW-1133">Transmembrane helix</keyword>
<evidence type="ECO:0000256" key="4">
    <source>
        <dbReference type="ARBA" id="ARBA00022989"/>
    </source>
</evidence>